<dbReference type="InterPro" id="IPR007814">
    <property type="entry name" value="PaaA_PaaC"/>
</dbReference>
<dbReference type="GO" id="GO:0005829">
    <property type="term" value="C:cytosol"/>
    <property type="evidence" value="ECO:0007669"/>
    <property type="project" value="TreeGrafter"/>
</dbReference>
<sequence length="251" mass="27285">MSEDMELADYLAKGGKLTSPANVPARYRAELMRLMASFVDSELAGAAGFADRINEAPGLAQRAAAARIVAEKFENAARVLAVMGDFGADTQRYAAQHPWAARLPRDADIGQSRQGGDMRLSVFHYPIADWTDSVVMNVLMGKASLLQIEELARCSYQPLAEAMREILAVETRHVASGIAALRALAGLPEQHAAIQTAFAYWHPRVAATFGAARSSRFDSLNRFGLRHVPNDTLAALWQQQVADLFTELGTA</sequence>
<dbReference type="PANTHER" id="PTHR30458">
    <property type="entry name" value="PHENYLACETIC ACID DEGRADATION PROTEIN PAA"/>
    <property type="match status" value="1"/>
</dbReference>
<gene>
    <name evidence="1" type="ORF">GWI72_06700</name>
</gene>
<dbReference type="InterPro" id="IPR009078">
    <property type="entry name" value="Ferritin-like_SF"/>
</dbReference>
<dbReference type="Proteomes" id="UP000586722">
    <property type="component" value="Unassembled WGS sequence"/>
</dbReference>
<organism evidence="1 2">
    <name type="scientific">Pannonibacter tanglangensis</name>
    <dbReference type="NCBI Taxonomy" id="2750084"/>
    <lineage>
        <taxon>Bacteria</taxon>
        <taxon>Pseudomonadati</taxon>
        <taxon>Pseudomonadota</taxon>
        <taxon>Alphaproteobacteria</taxon>
        <taxon>Hyphomicrobiales</taxon>
        <taxon>Stappiaceae</taxon>
        <taxon>Pannonibacter</taxon>
    </lineage>
</organism>
<dbReference type="RefSeq" id="WP_161673120.1">
    <property type="nucleotide sequence ID" value="NZ_JAABLP010000001.1"/>
</dbReference>
<proteinExistence type="predicted"/>
<dbReference type="AlphaFoldDB" id="A0A7X5J8X8"/>
<dbReference type="PANTHER" id="PTHR30458:SF0">
    <property type="entry name" value="1,2-PHENYLACETYL-COA EPOXIDASE, SUBUNIT C"/>
    <property type="match status" value="1"/>
</dbReference>
<protein>
    <submittedName>
        <fullName evidence="1">Phenylacetic acid catabolic</fullName>
    </submittedName>
</protein>
<dbReference type="InterPro" id="IPR052703">
    <property type="entry name" value="Aromatic_CoA_ox/epox"/>
</dbReference>
<dbReference type="Pfam" id="PF05138">
    <property type="entry name" value="PaaA_PaaC"/>
    <property type="match status" value="1"/>
</dbReference>
<accession>A0A7X5J8X8</accession>
<dbReference type="Gene3D" id="1.20.1260.10">
    <property type="match status" value="1"/>
</dbReference>
<evidence type="ECO:0000313" key="2">
    <source>
        <dbReference type="Proteomes" id="UP000586722"/>
    </source>
</evidence>
<dbReference type="GO" id="GO:0010124">
    <property type="term" value="P:phenylacetate catabolic process"/>
    <property type="evidence" value="ECO:0007669"/>
    <property type="project" value="InterPro"/>
</dbReference>
<name>A0A7X5J8X8_9HYPH</name>
<keyword evidence="2" id="KW-1185">Reference proteome</keyword>
<reference evidence="2" key="1">
    <citation type="submission" date="2020-01" db="EMBL/GenBank/DDBJ databases">
        <authorList>
            <person name="Fang Y."/>
            <person name="Sun R."/>
            <person name="Nie L."/>
            <person name="He J."/>
            <person name="Hao L."/>
            <person name="Wang L."/>
            <person name="Su S."/>
            <person name="Lv E."/>
            <person name="Zhang Z."/>
            <person name="Xie R."/>
            <person name="Liu H."/>
        </authorList>
    </citation>
    <scope>NUCLEOTIDE SEQUENCE [LARGE SCALE GENOMIC DNA]</scope>
    <source>
        <strain evidence="2">XCT-53</strain>
    </source>
</reference>
<evidence type="ECO:0000313" key="1">
    <source>
        <dbReference type="EMBL" id="NBN77956.1"/>
    </source>
</evidence>
<dbReference type="InterPro" id="IPR012347">
    <property type="entry name" value="Ferritin-like"/>
</dbReference>
<dbReference type="SUPFAM" id="SSF47240">
    <property type="entry name" value="Ferritin-like"/>
    <property type="match status" value="1"/>
</dbReference>
<comment type="caution">
    <text evidence="1">The sequence shown here is derived from an EMBL/GenBank/DDBJ whole genome shotgun (WGS) entry which is preliminary data.</text>
</comment>
<dbReference type="EMBL" id="JAABLQ010000001">
    <property type="protein sequence ID" value="NBN77956.1"/>
    <property type="molecule type" value="Genomic_DNA"/>
</dbReference>